<evidence type="ECO:0008006" key="3">
    <source>
        <dbReference type="Google" id="ProtNLM"/>
    </source>
</evidence>
<protein>
    <recommendedName>
        <fullName evidence="3">AlpA family transcriptional regulator</fullName>
    </recommendedName>
</protein>
<reference evidence="2" key="1">
    <citation type="submission" date="2020-01" db="EMBL/GenBank/DDBJ databases">
        <title>Sphingomonas sp. strain CSW-10.</title>
        <authorList>
            <person name="Chen W.-M."/>
        </authorList>
    </citation>
    <scope>NUCLEOTIDE SEQUENCE [LARGE SCALE GENOMIC DNA]</scope>
    <source>
        <strain evidence="2">FSY-8</strain>
    </source>
</reference>
<keyword evidence="2" id="KW-1185">Reference proteome</keyword>
<dbReference type="EMBL" id="JAAAPO010000005">
    <property type="protein sequence ID" value="NBC37323.1"/>
    <property type="molecule type" value="Genomic_DNA"/>
</dbReference>
<comment type="caution">
    <text evidence="1">The sequence shown here is derived from an EMBL/GenBank/DDBJ whole genome shotgun (WGS) entry which is preliminary data.</text>
</comment>
<gene>
    <name evidence="1" type="ORF">GTZ99_12260</name>
</gene>
<proteinExistence type="predicted"/>
<accession>A0ABW9XFK8</accession>
<sequence length="76" mass="8495">MSWPAAMLRKTAAAYVDMSEAAFLRDVAAGRLPSPQRWGDGKERWLKDAIDRAITGENDPLPAHRVRFNQHYGNAA</sequence>
<evidence type="ECO:0000313" key="2">
    <source>
        <dbReference type="Proteomes" id="UP000753724"/>
    </source>
</evidence>
<evidence type="ECO:0000313" key="1">
    <source>
        <dbReference type="EMBL" id="NBC37323.1"/>
    </source>
</evidence>
<organism evidence="1 2">
    <name type="scientific">Novosphingobium ovatum</name>
    <dbReference type="NCBI Taxonomy" id="1908523"/>
    <lineage>
        <taxon>Bacteria</taxon>
        <taxon>Pseudomonadati</taxon>
        <taxon>Pseudomonadota</taxon>
        <taxon>Alphaproteobacteria</taxon>
        <taxon>Sphingomonadales</taxon>
        <taxon>Sphingomonadaceae</taxon>
        <taxon>Novosphingobium</taxon>
    </lineage>
</organism>
<dbReference type="Proteomes" id="UP000753724">
    <property type="component" value="Unassembled WGS sequence"/>
</dbReference>
<name>A0ABW9XFK8_9SPHN</name>
<dbReference type="RefSeq" id="WP_161719296.1">
    <property type="nucleotide sequence ID" value="NZ_JAAAPO010000005.1"/>
</dbReference>